<organism evidence="7 8">
    <name type="scientific">Strigamia maritima</name>
    <name type="common">European centipede</name>
    <name type="synonym">Geophilus maritimus</name>
    <dbReference type="NCBI Taxonomy" id="126957"/>
    <lineage>
        <taxon>Eukaryota</taxon>
        <taxon>Metazoa</taxon>
        <taxon>Ecdysozoa</taxon>
        <taxon>Arthropoda</taxon>
        <taxon>Myriapoda</taxon>
        <taxon>Chilopoda</taxon>
        <taxon>Pleurostigmophora</taxon>
        <taxon>Geophilomorpha</taxon>
        <taxon>Linotaeniidae</taxon>
        <taxon>Strigamia</taxon>
    </lineage>
</organism>
<reference evidence="7" key="2">
    <citation type="submission" date="2015-02" db="UniProtKB">
        <authorList>
            <consortium name="EnsemblMetazoa"/>
        </authorList>
    </citation>
    <scope>IDENTIFICATION</scope>
</reference>
<proteinExistence type="predicted"/>
<dbReference type="GO" id="GO:0016020">
    <property type="term" value="C:membrane"/>
    <property type="evidence" value="ECO:0007669"/>
    <property type="project" value="UniProtKB-SubCell"/>
</dbReference>
<name>T1INP5_STRMM</name>
<evidence type="ECO:0000256" key="4">
    <source>
        <dbReference type="ARBA" id="ARBA00023136"/>
    </source>
</evidence>
<keyword evidence="8" id="KW-1185">Reference proteome</keyword>
<dbReference type="HOGENOM" id="CLU_1176736_0_0_1"/>
<keyword evidence="3 5" id="KW-1133">Transmembrane helix</keyword>
<feature type="transmembrane region" description="Helical" evidence="5">
    <location>
        <begin position="103"/>
        <end position="123"/>
    </location>
</feature>
<evidence type="ECO:0000256" key="2">
    <source>
        <dbReference type="ARBA" id="ARBA00022692"/>
    </source>
</evidence>
<dbReference type="InterPro" id="IPR028082">
    <property type="entry name" value="Peripla_BP_I"/>
</dbReference>
<accession>T1INP5</accession>
<dbReference type="AlphaFoldDB" id="T1INP5"/>
<dbReference type="Pfam" id="PF01094">
    <property type="entry name" value="ANF_receptor"/>
    <property type="match status" value="1"/>
</dbReference>
<dbReference type="InterPro" id="IPR001828">
    <property type="entry name" value="ANF_lig-bd_rcpt"/>
</dbReference>
<feature type="transmembrane region" description="Helical" evidence="5">
    <location>
        <begin position="215"/>
        <end position="232"/>
    </location>
</feature>
<comment type="subcellular location">
    <subcellularLocation>
        <location evidence="1">Membrane</location>
    </subcellularLocation>
</comment>
<dbReference type="EnsemblMetazoa" id="SMAR002628-RA">
    <property type="protein sequence ID" value="SMAR002628-PA"/>
    <property type="gene ID" value="SMAR002628"/>
</dbReference>
<sequence>MGSWKASMHETIGGFPRINFTTILDIYYLGKVAAAFSDWERHLTMMLGIVEKEYWNCFIPYSLGKNGMPDNLNFPAFCPFDFLLTSCLLVKNWSDSLHLTFKLIFTLFIISCAKLPLFLLGYITGSERRPNEHEYSRPGLSVSGAISLAIDEVNERHPIRDGNSLSFVVAETYGEEAQSILNTANLWTQNVSVYIGPQETCVHEARMAAAFNLPMISYLLMYCLMCFVGSSGKDQI</sequence>
<dbReference type="Proteomes" id="UP000014500">
    <property type="component" value="Unassembled WGS sequence"/>
</dbReference>
<evidence type="ECO:0000259" key="6">
    <source>
        <dbReference type="Pfam" id="PF01094"/>
    </source>
</evidence>
<dbReference type="eggNOG" id="KOG1023">
    <property type="taxonomic scope" value="Eukaryota"/>
</dbReference>
<dbReference type="STRING" id="126957.T1INP5"/>
<feature type="domain" description="Receptor ligand binding region" evidence="6">
    <location>
        <begin position="143"/>
        <end position="218"/>
    </location>
</feature>
<protein>
    <recommendedName>
        <fullName evidence="6">Receptor ligand binding region domain-containing protein</fullName>
    </recommendedName>
</protein>
<evidence type="ECO:0000256" key="5">
    <source>
        <dbReference type="SAM" id="Phobius"/>
    </source>
</evidence>
<dbReference type="EMBL" id="JH431197">
    <property type="status" value="NOT_ANNOTATED_CDS"/>
    <property type="molecule type" value="Genomic_DNA"/>
</dbReference>
<keyword evidence="4 5" id="KW-0472">Membrane</keyword>
<evidence type="ECO:0000256" key="1">
    <source>
        <dbReference type="ARBA" id="ARBA00004370"/>
    </source>
</evidence>
<keyword evidence="2 5" id="KW-0812">Transmembrane</keyword>
<dbReference type="SUPFAM" id="SSF53822">
    <property type="entry name" value="Periplasmic binding protein-like I"/>
    <property type="match status" value="1"/>
</dbReference>
<evidence type="ECO:0000256" key="3">
    <source>
        <dbReference type="ARBA" id="ARBA00022989"/>
    </source>
</evidence>
<evidence type="ECO:0000313" key="7">
    <source>
        <dbReference type="EnsemblMetazoa" id="SMAR002628-PA"/>
    </source>
</evidence>
<evidence type="ECO:0000313" key="8">
    <source>
        <dbReference type="Proteomes" id="UP000014500"/>
    </source>
</evidence>
<dbReference type="Gene3D" id="3.40.50.2300">
    <property type="match status" value="1"/>
</dbReference>
<reference evidence="8" key="1">
    <citation type="submission" date="2011-05" db="EMBL/GenBank/DDBJ databases">
        <authorList>
            <person name="Richards S.R."/>
            <person name="Qu J."/>
            <person name="Jiang H."/>
            <person name="Jhangiani S.N."/>
            <person name="Agravi P."/>
            <person name="Goodspeed R."/>
            <person name="Gross S."/>
            <person name="Mandapat C."/>
            <person name="Jackson L."/>
            <person name="Mathew T."/>
            <person name="Pu L."/>
            <person name="Thornton R."/>
            <person name="Saada N."/>
            <person name="Wilczek-Boney K.B."/>
            <person name="Lee S."/>
            <person name="Kovar C."/>
            <person name="Wu Y."/>
            <person name="Scherer S.E."/>
            <person name="Worley K.C."/>
            <person name="Muzny D.M."/>
            <person name="Gibbs R."/>
        </authorList>
    </citation>
    <scope>NUCLEOTIDE SEQUENCE</scope>
    <source>
        <strain evidence="8">Brora</strain>
    </source>
</reference>